<reference evidence="1" key="1">
    <citation type="journal article" date="2007" name="PLoS Biol.">
        <title>Rate of evolution in brain-expressed genes in humans and other primates.</title>
        <authorList>
            <person name="Wang H.-Y."/>
            <person name="Chien H.-C."/>
            <person name="Osada N."/>
            <person name="Hashimoto K."/>
            <person name="Sugano S."/>
            <person name="Gojobori T."/>
            <person name="Chou C.-K."/>
            <person name="Tsai S.-F."/>
            <person name="Wu C.-I."/>
            <person name="Shen C.-K.J."/>
        </authorList>
    </citation>
    <scope>NUCLEOTIDE SEQUENCE</scope>
</reference>
<organism evidence="1">
    <name type="scientific">Macaca fascicularis</name>
    <name type="common">Crab-eating macaque</name>
    <name type="synonym">Cynomolgus monkey</name>
    <dbReference type="NCBI Taxonomy" id="9541"/>
    <lineage>
        <taxon>Eukaryota</taxon>
        <taxon>Metazoa</taxon>
        <taxon>Chordata</taxon>
        <taxon>Craniata</taxon>
        <taxon>Vertebrata</taxon>
        <taxon>Euteleostomi</taxon>
        <taxon>Mammalia</taxon>
        <taxon>Eutheria</taxon>
        <taxon>Euarchontoglires</taxon>
        <taxon>Primates</taxon>
        <taxon>Haplorrhini</taxon>
        <taxon>Catarrhini</taxon>
        <taxon>Cercopithecidae</taxon>
        <taxon>Cercopithecinae</taxon>
        <taxon>Macaca</taxon>
    </lineage>
</organism>
<dbReference type="EMBL" id="AB174641">
    <property type="protein sequence ID" value="BAE91703.1"/>
    <property type="molecule type" value="mRNA"/>
</dbReference>
<name>I7GNX9_MACFA</name>
<accession>I7GNX9</accession>
<dbReference type="AlphaFoldDB" id="I7GNX9"/>
<evidence type="ECO:0000313" key="1">
    <source>
        <dbReference type="EMBL" id="BAE91703.1"/>
    </source>
</evidence>
<protein>
    <submittedName>
        <fullName evidence="1">Macaca fascicularis brain cDNA clone: QtrA-18395, similar to human dynein, cytoplasmic, heavy polypeptide 1 (DNCH1), mRNA, RefSeq: NM_001376.2</fullName>
    </submittedName>
</protein>
<proteinExistence type="evidence at transcript level"/>
<sequence>MESDGWEWWKLGGYQEVFEKADGRAPLRK</sequence>